<keyword evidence="7" id="KW-0560">Oxidoreductase</keyword>
<evidence type="ECO:0000259" key="10">
    <source>
        <dbReference type="Pfam" id="PF00724"/>
    </source>
</evidence>
<dbReference type="EMBL" id="FOEC01000005">
    <property type="protein sequence ID" value="SEO74130.1"/>
    <property type="molecule type" value="Genomic_DNA"/>
</dbReference>
<dbReference type="InterPro" id="IPR023753">
    <property type="entry name" value="FAD/NAD-binding_dom"/>
</dbReference>
<dbReference type="InterPro" id="IPR051793">
    <property type="entry name" value="NADH:flavin_oxidoreductase"/>
</dbReference>
<dbReference type="PATRIC" id="fig|79604.3.peg.1493"/>
<dbReference type="PROSITE" id="PS51318">
    <property type="entry name" value="TAT"/>
    <property type="match status" value="1"/>
</dbReference>
<feature type="domain" description="NADH:flavin oxidoreductase/NADH oxidase N-terminal" evidence="10">
    <location>
        <begin position="198"/>
        <end position="261"/>
    </location>
</feature>
<dbReference type="InterPro" id="IPR019546">
    <property type="entry name" value="TAT_signal_bac_arc"/>
</dbReference>
<dbReference type="PANTHER" id="PTHR42917">
    <property type="entry name" value="2,4-DIENOYL-COA REDUCTASE"/>
    <property type="match status" value="1"/>
</dbReference>
<evidence type="ECO:0000256" key="4">
    <source>
        <dbReference type="ARBA" id="ARBA00022630"/>
    </source>
</evidence>
<protein>
    <submittedName>
        <fullName evidence="12">Tat (Twin-arginine translocation) pathway signal sequence</fullName>
    </submittedName>
</protein>
<dbReference type="GO" id="GO:0016491">
    <property type="term" value="F:oxidoreductase activity"/>
    <property type="evidence" value="ECO:0007669"/>
    <property type="project" value="UniProtKB-KW"/>
</dbReference>
<evidence type="ECO:0000256" key="1">
    <source>
        <dbReference type="ARBA" id="ARBA00001917"/>
    </source>
</evidence>
<keyword evidence="5" id="KW-0288">FMN</keyword>
<dbReference type="GO" id="GO:0046872">
    <property type="term" value="F:metal ion binding"/>
    <property type="evidence" value="ECO:0007669"/>
    <property type="project" value="UniProtKB-KW"/>
</dbReference>
<keyword evidence="9" id="KW-0411">Iron-sulfur</keyword>
<keyword evidence="6" id="KW-0479">Metal-binding</keyword>
<evidence type="ECO:0000256" key="6">
    <source>
        <dbReference type="ARBA" id="ARBA00022723"/>
    </source>
</evidence>
<evidence type="ECO:0000256" key="5">
    <source>
        <dbReference type="ARBA" id="ARBA00022643"/>
    </source>
</evidence>
<dbReference type="InterPro" id="IPR006311">
    <property type="entry name" value="TAT_signal"/>
</dbReference>
<dbReference type="Gene3D" id="3.40.50.720">
    <property type="entry name" value="NAD(P)-binding Rossmann-like Domain"/>
    <property type="match status" value="1"/>
</dbReference>
<dbReference type="AlphaFoldDB" id="A0A172RZ07"/>
<evidence type="ECO:0000313" key="13">
    <source>
        <dbReference type="Proteomes" id="UP000182975"/>
    </source>
</evidence>
<evidence type="ECO:0000256" key="8">
    <source>
        <dbReference type="ARBA" id="ARBA00023004"/>
    </source>
</evidence>
<dbReference type="SUPFAM" id="SSF51905">
    <property type="entry name" value="FAD/NAD(P)-binding domain"/>
    <property type="match status" value="1"/>
</dbReference>
<dbReference type="GO" id="GO:0051536">
    <property type="term" value="F:iron-sulfur cluster binding"/>
    <property type="evidence" value="ECO:0007669"/>
    <property type="project" value="UniProtKB-KW"/>
</dbReference>
<dbReference type="InterPro" id="IPR013785">
    <property type="entry name" value="Aldolase_TIM"/>
</dbReference>
<proteinExistence type="inferred from homology"/>
<dbReference type="NCBIfam" id="TIGR01409">
    <property type="entry name" value="TAT_signal_seq"/>
    <property type="match status" value="1"/>
</dbReference>
<organism evidence="12 13">
    <name type="scientific">Denitrobacterium detoxificans</name>
    <dbReference type="NCBI Taxonomy" id="79604"/>
    <lineage>
        <taxon>Bacteria</taxon>
        <taxon>Bacillati</taxon>
        <taxon>Actinomycetota</taxon>
        <taxon>Coriobacteriia</taxon>
        <taxon>Eggerthellales</taxon>
        <taxon>Eggerthellaceae</taxon>
        <taxon>Denitrobacterium</taxon>
    </lineage>
</organism>
<evidence type="ECO:0000256" key="2">
    <source>
        <dbReference type="ARBA" id="ARBA00001966"/>
    </source>
</evidence>
<dbReference type="Gene3D" id="3.50.50.60">
    <property type="entry name" value="FAD/NAD(P)-binding domain"/>
    <property type="match status" value="1"/>
</dbReference>
<dbReference type="RefSeq" id="WP_066663350.1">
    <property type="nucleotide sequence ID" value="NZ_CP011402.1"/>
</dbReference>
<comment type="cofactor">
    <cofactor evidence="1">
        <name>FMN</name>
        <dbReference type="ChEBI" id="CHEBI:58210"/>
    </cofactor>
</comment>
<dbReference type="Gene3D" id="3.20.20.70">
    <property type="entry name" value="Aldolase class I"/>
    <property type="match status" value="1"/>
</dbReference>
<gene>
    <name evidence="12" type="ORF">SAMN02910314_01048</name>
</gene>
<keyword evidence="8" id="KW-0408">Iron</keyword>
<dbReference type="OrthoDB" id="9772736at2"/>
<dbReference type="SUPFAM" id="SSF51971">
    <property type="entry name" value="Nucleotide-binding domain"/>
    <property type="match status" value="1"/>
</dbReference>
<comment type="similarity">
    <text evidence="3">In the N-terminal section; belongs to the NADH:flavin oxidoreductase/NADH oxidase family.</text>
</comment>
<evidence type="ECO:0000313" key="12">
    <source>
        <dbReference type="EMBL" id="SEO74130.1"/>
    </source>
</evidence>
<accession>A0A172RZ07</accession>
<dbReference type="STRING" id="79604.AAY81_07410"/>
<evidence type="ECO:0000256" key="9">
    <source>
        <dbReference type="ARBA" id="ARBA00023014"/>
    </source>
</evidence>
<dbReference type="PRINTS" id="PR00368">
    <property type="entry name" value="FADPNR"/>
</dbReference>
<evidence type="ECO:0000256" key="7">
    <source>
        <dbReference type="ARBA" id="ARBA00023002"/>
    </source>
</evidence>
<sequence length="741" mass="78829">MGTWDVSRRGFLKGAMLGAVGAGVAGTGLVGCSSPKQGASTTNAATATSGAQGDVIAAAQLNPQDYDYRDNTTDFKTLFSSWNLGSVEIGNRMCKSAAGSATYLAGYTEELYQYYLNFAKGGVEMIWVEGEAITMPMDGSPLPSEVTDFFKKLSAECATYGAHLGFQWAPFGLDIADMPVETIKGIEAAGAALAVALKDMGFVAIEINTAGFNQGHRFLSRFYNTRTDEYGAGSIENRARFDAECIQAIHAAAGNDFAVQILMECVEENDNLTNDCTLMTLDNAVTEPHNSATTIQEGIALAKALEAAGADSFHLRLGPLGNHPCQFGSDLYFLLNGVEGATGYGTQWDFSKHWGGKLIGNHSGAGMLLDIAAMYKKELKVPVGCVTYMDPAHAPNFFEEALADGKVDFYMMNRPLTVDTEYVNKLREGRIDEIAPCTRCLHCHAGSNEMNAMMSYCRVNALTQRVMRANGPATYELPEAASKKKVMVVGAGPAGMEAARIAALRGHDVTLFEKKSSVGGSLQFAHNVKGEHENLEDLIAYLKRQCELAGVTVKTNTEVTADTIGQEAPDALVIATGGVRPELNVSGATVIDLEDFLSADMGENVVVYGSSAQAFDTALWLTVHKKKVNIVTPNGNDALDMQQSQHAHRFMTTALYSLGVKAWPESTIKSASDGKLVISSAVAGVDVELDCDAIVNVGDMQPNEDLSAGTGVSEVYTVGDAAAPFNIAKAIQAGNDAGRAI</sequence>
<dbReference type="Pfam" id="PF07992">
    <property type="entry name" value="Pyr_redox_2"/>
    <property type="match status" value="1"/>
</dbReference>
<dbReference type="SUPFAM" id="SSF51395">
    <property type="entry name" value="FMN-linked oxidoreductases"/>
    <property type="match status" value="1"/>
</dbReference>
<comment type="cofactor">
    <cofactor evidence="2">
        <name>[4Fe-4S] cluster</name>
        <dbReference type="ChEBI" id="CHEBI:49883"/>
    </cofactor>
</comment>
<dbReference type="GO" id="GO:0010181">
    <property type="term" value="F:FMN binding"/>
    <property type="evidence" value="ECO:0007669"/>
    <property type="project" value="InterPro"/>
</dbReference>
<keyword evidence="13" id="KW-1185">Reference proteome</keyword>
<dbReference type="InterPro" id="IPR001155">
    <property type="entry name" value="OxRdtase_FMN_N"/>
</dbReference>
<reference evidence="13" key="1">
    <citation type="submission" date="2016-10" db="EMBL/GenBank/DDBJ databases">
        <authorList>
            <person name="Varghese N."/>
        </authorList>
    </citation>
    <scope>NUCLEOTIDE SEQUENCE [LARGE SCALE GENOMIC DNA]</scope>
    <source>
        <strain evidence="13">DSM 21843</strain>
    </source>
</reference>
<dbReference type="Pfam" id="PF00724">
    <property type="entry name" value="Oxidored_FMN"/>
    <property type="match status" value="1"/>
</dbReference>
<dbReference type="Proteomes" id="UP000182975">
    <property type="component" value="Unassembled WGS sequence"/>
</dbReference>
<dbReference type="KEGG" id="ddt:AAY81_07410"/>
<evidence type="ECO:0000256" key="3">
    <source>
        <dbReference type="ARBA" id="ARBA00011048"/>
    </source>
</evidence>
<feature type="domain" description="FAD/NAD(P)-binding" evidence="11">
    <location>
        <begin position="484"/>
        <end position="706"/>
    </location>
</feature>
<evidence type="ECO:0000259" key="11">
    <source>
        <dbReference type="Pfam" id="PF07992"/>
    </source>
</evidence>
<dbReference type="InterPro" id="IPR036188">
    <property type="entry name" value="FAD/NAD-bd_sf"/>
</dbReference>
<keyword evidence="4" id="KW-0285">Flavoprotein</keyword>
<name>A0A172RZ07_9ACTN</name>
<dbReference type="PANTHER" id="PTHR42917:SF2">
    <property type="entry name" value="2,4-DIENOYL-COA REDUCTASE [(2E)-ENOYL-COA-PRODUCING]"/>
    <property type="match status" value="1"/>
</dbReference>